<dbReference type="EMBL" id="JAUDEO010000007">
    <property type="protein sequence ID" value="MDM8333375.1"/>
    <property type="molecule type" value="Genomic_DNA"/>
</dbReference>
<protein>
    <submittedName>
        <fullName evidence="1">Uncharacterized protein</fullName>
    </submittedName>
</protein>
<reference evidence="2" key="1">
    <citation type="submission" date="2023-06" db="EMBL/GenBank/DDBJ databases">
        <title>Identification and characterization of horizontal gene transfer across gut microbiota members of farm animals based on homology search.</title>
        <authorList>
            <person name="Zeman M."/>
            <person name="Kubasova T."/>
            <person name="Jahodarova E."/>
            <person name="Nykrynova M."/>
            <person name="Rychlik I."/>
        </authorList>
    </citation>
    <scope>NUCLEOTIDE SEQUENCE [LARGE SCALE GENOMIC DNA]</scope>
    <source>
        <strain evidence="2">105_WCHN</strain>
    </source>
</reference>
<accession>A0ABT7VKW3</accession>
<sequence>MREIPIKQAQAVLKRVVKETANQRTSLLTKKKDRSLIVATGDGTLTLVEQGYVNARQTYHLAGRAAKHAVTTAFKREFPRSHRVYLSQTKEGHDVG</sequence>
<name>A0ABT7VKW3_9LACO</name>
<evidence type="ECO:0000313" key="1">
    <source>
        <dbReference type="EMBL" id="MDM8333375.1"/>
    </source>
</evidence>
<evidence type="ECO:0000313" key="2">
    <source>
        <dbReference type="Proteomes" id="UP001529423"/>
    </source>
</evidence>
<reference evidence="1 2" key="3">
    <citation type="submission" date="2023-06" db="EMBL/GenBank/DDBJ databases">
        <authorList>
            <person name="Zeman M."/>
            <person name="Kubasova T."/>
            <person name="Jahodarova E."/>
            <person name="Nykrynova M."/>
            <person name="Rychlik I."/>
        </authorList>
    </citation>
    <scope>NUCLEOTIDE SEQUENCE [LARGE SCALE GENOMIC DNA]</scope>
    <source>
        <strain evidence="1 2">105_WCHN</strain>
    </source>
</reference>
<dbReference type="RefSeq" id="WP_289559180.1">
    <property type="nucleotide sequence ID" value="NZ_JAUDEO010000007.1"/>
</dbReference>
<organism evidence="1 2">
    <name type="scientific">Limosilactobacillus panis</name>
    <dbReference type="NCBI Taxonomy" id="47493"/>
    <lineage>
        <taxon>Bacteria</taxon>
        <taxon>Bacillati</taxon>
        <taxon>Bacillota</taxon>
        <taxon>Bacilli</taxon>
        <taxon>Lactobacillales</taxon>
        <taxon>Lactobacillaceae</taxon>
        <taxon>Limosilactobacillus</taxon>
    </lineage>
</organism>
<proteinExistence type="predicted"/>
<dbReference type="Proteomes" id="UP001529423">
    <property type="component" value="Unassembled WGS sequence"/>
</dbReference>
<gene>
    <name evidence="1" type="ORF">QUW46_02095</name>
</gene>
<keyword evidence="2" id="KW-1185">Reference proteome</keyword>
<comment type="caution">
    <text evidence="1">The sequence shown here is derived from an EMBL/GenBank/DDBJ whole genome shotgun (WGS) entry which is preliminary data.</text>
</comment>
<reference evidence="1 2" key="2">
    <citation type="submission" date="2023-06" db="EMBL/GenBank/DDBJ databases">
        <title>Identification and characterization of horizontal gene transfer across gut microbiota members of farm animals based on homology search.</title>
        <authorList>
            <person name="Schwarzerova J."/>
            <person name="Nykrynova M."/>
            <person name="Jureckova K."/>
            <person name="Cejkova D."/>
            <person name="Rychlik I."/>
        </authorList>
    </citation>
    <scope>NUCLEOTIDE SEQUENCE [LARGE SCALE GENOMIC DNA]</scope>
    <source>
        <strain evidence="1 2">105_WCHN</strain>
    </source>
</reference>